<feature type="compositionally biased region" description="Basic and acidic residues" evidence="2">
    <location>
        <begin position="101"/>
        <end position="113"/>
    </location>
</feature>
<keyword evidence="5" id="KW-1185">Reference proteome</keyword>
<dbReference type="Pfam" id="PF00620">
    <property type="entry name" value="RhoGAP"/>
    <property type="match status" value="1"/>
</dbReference>
<feature type="compositionally biased region" description="Low complexity" evidence="2">
    <location>
        <begin position="552"/>
        <end position="563"/>
    </location>
</feature>
<feature type="domain" description="Rho-GAP" evidence="3">
    <location>
        <begin position="202"/>
        <end position="399"/>
    </location>
</feature>
<dbReference type="EMBL" id="NHYE01005038">
    <property type="protein sequence ID" value="PPQ78763.1"/>
    <property type="molecule type" value="Genomic_DNA"/>
</dbReference>
<feature type="compositionally biased region" description="Gly residues" evidence="2">
    <location>
        <begin position="857"/>
        <end position="867"/>
    </location>
</feature>
<dbReference type="SMART" id="SM00324">
    <property type="entry name" value="RhoGAP"/>
    <property type="match status" value="1"/>
</dbReference>
<name>A0A409WJP6_9AGAR</name>
<feature type="compositionally biased region" description="Pro residues" evidence="2">
    <location>
        <begin position="540"/>
        <end position="551"/>
    </location>
</feature>
<protein>
    <recommendedName>
        <fullName evidence="3">Rho-GAP domain-containing protein</fullName>
    </recommendedName>
</protein>
<feature type="compositionally biased region" description="Pro residues" evidence="2">
    <location>
        <begin position="798"/>
        <end position="813"/>
    </location>
</feature>
<dbReference type="InterPro" id="IPR008936">
    <property type="entry name" value="Rho_GTPase_activation_prot"/>
</dbReference>
<evidence type="ECO:0000256" key="1">
    <source>
        <dbReference type="ARBA" id="ARBA00022468"/>
    </source>
</evidence>
<dbReference type="Proteomes" id="UP000284706">
    <property type="component" value="Unassembled WGS sequence"/>
</dbReference>
<evidence type="ECO:0000313" key="4">
    <source>
        <dbReference type="EMBL" id="PPQ78763.1"/>
    </source>
</evidence>
<evidence type="ECO:0000259" key="3">
    <source>
        <dbReference type="PROSITE" id="PS50238"/>
    </source>
</evidence>
<feature type="compositionally biased region" description="Basic and acidic residues" evidence="2">
    <location>
        <begin position="607"/>
        <end position="644"/>
    </location>
</feature>
<feature type="non-terminal residue" evidence="4">
    <location>
        <position position="881"/>
    </location>
</feature>
<keyword evidence="1" id="KW-0343">GTPase activation</keyword>
<feature type="region of interest" description="Disordered" evidence="2">
    <location>
        <begin position="401"/>
        <end position="881"/>
    </location>
</feature>
<dbReference type="GO" id="GO:0005938">
    <property type="term" value="C:cell cortex"/>
    <property type="evidence" value="ECO:0007669"/>
    <property type="project" value="TreeGrafter"/>
</dbReference>
<feature type="compositionally biased region" description="Low complexity" evidence="2">
    <location>
        <begin position="682"/>
        <end position="704"/>
    </location>
</feature>
<feature type="compositionally biased region" description="Gly residues" evidence="2">
    <location>
        <begin position="423"/>
        <end position="448"/>
    </location>
</feature>
<dbReference type="GO" id="GO:0007165">
    <property type="term" value="P:signal transduction"/>
    <property type="evidence" value="ECO:0007669"/>
    <property type="project" value="InterPro"/>
</dbReference>
<accession>A0A409WJP6</accession>
<feature type="region of interest" description="Disordered" evidence="2">
    <location>
        <begin position="96"/>
        <end position="162"/>
    </location>
</feature>
<sequence length="881" mass="95360">MQGRNNVGRWSIAASATPSGQISPQLSQVSCGEDRSHIFGKGQSWWLWSGQVTQIGCLLPLSPNLALPTATASPAPKGHRTALAAKVGALVRFKRAAARTRTADDPTRTETAPRTEPATENEPNPDSTAATRESTSAAAMYQTPYAPPPKQGHKAWWNHFTLNPKPKKSDTAALEGPYRAEDNADHPVFGKPLKESLKYASVQISTANANGELYVWGYIPVVVAKCGLYLKENATEVPGTFRVSGSNKRMRELQAVFETPPRYGKSLDWKKESYTTHDVASVFRRYLTQMPEPVIPYDMYHLFRDAIAKEPFNQEEAIATYKSLIRRMPRPNQYLLLYVLDLLSVFARKSDKNLMTATNLAVIFRPGIISHPSHEMSPQEHALSQKVLEFLIAQQDWFMLDISPPTPPRHSESYEGGPSSSRGGSGGNGSGGNGGEGSGQGGQDGNGGRWRENTTSPSRQGTGDNNGTTGGGGGGGTPTQNAAWHSSMTTNAEAGPSRQRRLTLPDRSGSFPLQSSHPHTTAGGAHSHSLSQWSGSLAYAPPPNSPSPQPHPQSHSQSQTHSQPQPPPQAPTQHRRQRSISHSPTRSAEKQAMLAIMAGHTYAQGPREPHPREPHQREAREPQQREAREFREPREPKEPKEGQFSEHVWSNSSSLPPSPTSGSFPTGSNAVTTPSRHAKSPSAVTNANANGTSNANANASASATPIYSRFSHPPQTTQMPANGYEQTHGYGYGYGEHQQRPMASASPSHHHQHPSQSQSHSHLQTQNPYYHLPQGAQPPSHSSPPHSHQLTHHQPSPHRQPSPSHPPHPPFHAPIPTTNSDVDEHMIIPSSPSSPPLPHERPSSPLSEDDVSIAPFGGEGGGLGGGWKLVRTPVPSPGALE</sequence>
<comment type="caution">
    <text evidence="4">The sequence shown here is derived from an EMBL/GenBank/DDBJ whole genome shotgun (WGS) entry which is preliminary data.</text>
</comment>
<dbReference type="InParanoid" id="A0A409WJP6"/>
<dbReference type="STRING" id="231916.A0A409WJP6"/>
<dbReference type="PANTHER" id="PTHR15228">
    <property type="entry name" value="SPERMATHECAL PHYSIOLOGY VARIANT"/>
    <property type="match status" value="1"/>
</dbReference>
<dbReference type="PROSITE" id="PS50238">
    <property type="entry name" value="RHOGAP"/>
    <property type="match status" value="1"/>
</dbReference>
<dbReference type="GO" id="GO:0005096">
    <property type="term" value="F:GTPase activator activity"/>
    <property type="evidence" value="ECO:0007669"/>
    <property type="project" value="UniProtKB-KW"/>
</dbReference>
<feature type="compositionally biased region" description="Low complexity" evidence="2">
    <location>
        <begin position="114"/>
        <end position="139"/>
    </location>
</feature>
<gene>
    <name evidence="4" type="ORF">CVT26_005711</name>
</gene>
<feature type="compositionally biased region" description="Low complexity" evidence="2">
    <location>
        <begin position="777"/>
        <end position="797"/>
    </location>
</feature>
<feature type="compositionally biased region" description="Polar residues" evidence="2">
    <location>
        <begin position="478"/>
        <end position="492"/>
    </location>
</feature>
<dbReference type="InterPro" id="IPR000198">
    <property type="entry name" value="RhoGAP_dom"/>
</dbReference>
<feature type="compositionally biased region" description="Gly residues" evidence="2">
    <location>
        <begin position="468"/>
        <end position="477"/>
    </location>
</feature>
<dbReference type="GO" id="GO:0060237">
    <property type="term" value="P:regulation of fungal-type cell wall organization"/>
    <property type="evidence" value="ECO:0007669"/>
    <property type="project" value="TreeGrafter"/>
</dbReference>
<evidence type="ECO:0000256" key="2">
    <source>
        <dbReference type="SAM" id="MobiDB-lite"/>
    </source>
</evidence>
<dbReference type="InterPro" id="IPR051025">
    <property type="entry name" value="RhoGAP"/>
</dbReference>
<organism evidence="4 5">
    <name type="scientific">Gymnopilus dilepis</name>
    <dbReference type="NCBI Taxonomy" id="231916"/>
    <lineage>
        <taxon>Eukaryota</taxon>
        <taxon>Fungi</taxon>
        <taxon>Dikarya</taxon>
        <taxon>Basidiomycota</taxon>
        <taxon>Agaricomycotina</taxon>
        <taxon>Agaricomycetes</taxon>
        <taxon>Agaricomycetidae</taxon>
        <taxon>Agaricales</taxon>
        <taxon>Agaricineae</taxon>
        <taxon>Hymenogastraceae</taxon>
        <taxon>Gymnopilus</taxon>
    </lineage>
</organism>
<dbReference type="OrthoDB" id="3196451at2759"/>
<reference evidence="4 5" key="1">
    <citation type="journal article" date="2018" name="Evol. Lett.">
        <title>Horizontal gene cluster transfer increased hallucinogenic mushroom diversity.</title>
        <authorList>
            <person name="Reynolds H.T."/>
            <person name="Vijayakumar V."/>
            <person name="Gluck-Thaler E."/>
            <person name="Korotkin H.B."/>
            <person name="Matheny P.B."/>
            <person name="Slot J.C."/>
        </authorList>
    </citation>
    <scope>NUCLEOTIDE SEQUENCE [LARGE SCALE GENOMIC DNA]</scope>
    <source>
        <strain evidence="4 5">SRW20</strain>
    </source>
</reference>
<feature type="compositionally biased region" description="Low complexity" evidence="2">
    <location>
        <begin position="650"/>
        <end position="669"/>
    </location>
</feature>
<dbReference type="AlphaFoldDB" id="A0A409WJP6"/>
<evidence type="ECO:0000313" key="5">
    <source>
        <dbReference type="Proteomes" id="UP000284706"/>
    </source>
</evidence>
<proteinExistence type="predicted"/>
<dbReference type="Gene3D" id="1.10.555.10">
    <property type="entry name" value="Rho GTPase activation protein"/>
    <property type="match status" value="1"/>
</dbReference>
<dbReference type="SUPFAM" id="SSF48350">
    <property type="entry name" value="GTPase activation domain, GAP"/>
    <property type="match status" value="1"/>
</dbReference>
<dbReference type="PANTHER" id="PTHR15228:SF25">
    <property type="entry name" value="F-BAR DOMAIN-CONTAINING PROTEIN"/>
    <property type="match status" value="1"/>
</dbReference>